<evidence type="ECO:0000313" key="2">
    <source>
        <dbReference type="EMBL" id="KAJ8892498.1"/>
    </source>
</evidence>
<feature type="region of interest" description="Disordered" evidence="1">
    <location>
        <begin position="144"/>
        <end position="179"/>
    </location>
</feature>
<reference evidence="2 3" key="1">
    <citation type="submission" date="2023-02" db="EMBL/GenBank/DDBJ databases">
        <title>LHISI_Scaffold_Assembly.</title>
        <authorList>
            <person name="Stuart O.P."/>
            <person name="Cleave R."/>
            <person name="Magrath M.J.L."/>
            <person name="Mikheyev A.S."/>
        </authorList>
    </citation>
    <scope>NUCLEOTIDE SEQUENCE [LARGE SCALE GENOMIC DNA]</scope>
    <source>
        <strain evidence="2">Daus_M_001</strain>
        <tissue evidence="2">Leg muscle</tissue>
    </source>
</reference>
<proteinExistence type="predicted"/>
<comment type="caution">
    <text evidence="2">The sequence shown here is derived from an EMBL/GenBank/DDBJ whole genome shotgun (WGS) entry which is preliminary data.</text>
</comment>
<evidence type="ECO:0000313" key="3">
    <source>
        <dbReference type="Proteomes" id="UP001159363"/>
    </source>
</evidence>
<protein>
    <recommendedName>
        <fullName evidence="4">DDE-1 domain-containing protein</fullName>
    </recommendedName>
</protein>
<keyword evidence="3" id="KW-1185">Reference proteome</keyword>
<accession>A0ABQ9I768</accession>
<name>A0ABQ9I768_9NEOP</name>
<dbReference type="EMBL" id="JARBHB010000002">
    <property type="protein sequence ID" value="KAJ8892498.1"/>
    <property type="molecule type" value="Genomic_DNA"/>
</dbReference>
<sequence>MNRLYEECMGHVRNVHKLVGSLDSHMCCQNSSNMLFVNNYPIHPQILNLTNVELIFLLPNTICLLEPLDKGIEGEIFKQKHSQSIGAARDKINPLDDLQLHLTAHFVVNEALAAPLPDTEEDKTAPDCIYEDYVCATDEVEVRGKLESSDEGEKVRKSLKSPSPPQRPVQCAIDVGGSL</sequence>
<evidence type="ECO:0000256" key="1">
    <source>
        <dbReference type="SAM" id="MobiDB-lite"/>
    </source>
</evidence>
<dbReference type="Proteomes" id="UP001159363">
    <property type="component" value="Chromosome 2"/>
</dbReference>
<gene>
    <name evidence="2" type="ORF">PR048_005078</name>
</gene>
<evidence type="ECO:0008006" key="4">
    <source>
        <dbReference type="Google" id="ProtNLM"/>
    </source>
</evidence>
<feature type="compositionally biased region" description="Basic and acidic residues" evidence="1">
    <location>
        <begin position="144"/>
        <end position="156"/>
    </location>
</feature>
<organism evidence="2 3">
    <name type="scientific">Dryococelus australis</name>
    <dbReference type="NCBI Taxonomy" id="614101"/>
    <lineage>
        <taxon>Eukaryota</taxon>
        <taxon>Metazoa</taxon>
        <taxon>Ecdysozoa</taxon>
        <taxon>Arthropoda</taxon>
        <taxon>Hexapoda</taxon>
        <taxon>Insecta</taxon>
        <taxon>Pterygota</taxon>
        <taxon>Neoptera</taxon>
        <taxon>Polyneoptera</taxon>
        <taxon>Phasmatodea</taxon>
        <taxon>Verophasmatodea</taxon>
        <taxon>Anareolatae</taxon>
        <taxon>Phasmatidae</taxon>
        <taxon>Eurycanthinae</taxon>
        <taxon>Dryococelus</taxon>
    </lineage>
</organism>